<accession>A0A176S0C0</accession>
<dbReference type="PATRIC" id="fig|1003181.4.peg.3818"/>
<dbReference type="Proteomes" id="UP000076962">
    <property type="component" value="Unassembled WGS sequence"/>
</dbReference>
<dbReference type="InterPro" id="IPR036900">
    <property type="entry name" value="A-D-PHexomutase_C_sf"/>
</dbReference>
<dbReference type="Gene3D" id="3.30.310.50">
    <property type="entry name" value="Alpha-D-phosphohexomutase, C-terminal domain"/>
    <property type="match status" value="1"/>
</dbReference>
<keyword evidence="3" id="KW-1185">Reference proteome</keyword>
<keyword evidence="2" id="KW-0413">Isomerase</keyword>
<organism evidence="2 3">
    <name type="scientific">Candidatus Thiomargarita nelsonii</name>
    <dbReference type="NCBI Taxonomy" id="1003181"/>
    <lineage>
        <taxon>Bacteria</taxon>
        <taxon>Pseudomonadati</taxon>
        <taxon>Pseudomonadota</taxon>
        <taxon>Gammaproteobacteria</taxon>
        <taxon>Thiotrichales</taxon>
        <taxon>Thiotrichaceae</taxon>
        <taxon>Thiomargarita</taxon>
    </lineage>
</organism>
<dbReference type="GO" id="GO:0016868">
    <property type="term" value="F:intramolecular phosphotransferase activity"/>
    <property type="evidence" value="ECO:0007669"/>
    <property type="project" value="InterPro"/>
</dbReference>
<dbReference type="AlphaFoldDB" id="A0A176S0C0"/>
<sequence length="41" mass="4459">MRPSGTEPLIRVMVEGVDLQQVETVAHELAEVVKAEINAQA</sequence>
<reference evidence="2 3" key="1">
    <citation type="submission" date="2016-05" db="EMBL/GenBank/DDBJ databases">
        <title>Single-cell genome of chain-forming Candidatus Thiomargarita nelsonii and comparison to other large sulfur-oxidizing bacteria.</title>
        <authorList>
            <person name="Winkel M."/>
            <person name="Salman V."/>
            <person name="Woyke T."/>
            <person name="Schulz-Vogt H."/>
            <person name="Richter M."/>
            <person name="Flood B."/>
            <person name="Bailey J."/>
            <person name="Amann R."/>
            <person name="Mussmann M."/>
        </authorList>
    </citation>
    <scope>NUCLEOTIDE SEQUENCE [LARGE SCALE GENOMIC DNA]</scope>
    <source>
        <strain evidence="2 3">THI036</strain>
    </source>
</reference>
<feature type="domain" description="Alpha-D-phosphohexomutase C-terminal" evidence="1">
    <location>
        <begin position="1"/>
        <end position="31"/>
    </location>
</feature>
<gene>
    <name evidence="2" type="ORF">THIOM_002796</name>
</gene>
<dbReference type="EC" id="5.4.2.-" evidence="2"/>
<evidence type="ECO:0000259" key="1">
    <source>
        <dbReference type="Pfam" id="PF00408"/>
    </source>
</evidence>
<proteinExistence type="predicted"/>
<name>A0A176S0C0_9GAMM</name>
<evidence type="ECO:0000313" key="2">
    <source>
        <dbReference type="EMBL" id="OAD21435.1"/>
    </source>
</evidence>
<dbReference type="InterPro" id="IPR005843">
    <property type="entry name" value="A-D-PHexomutase_C"/>
</dbReference>
<evidence type="ECO:0000313" key="3">
    <source>
        <dbReference type="Proteomes" id="UP000076962"/>
    </source>
</evidence>
<dbReference type="Pfam" id="PF00408">
    <property type="entry name" value="PGM_PMM_IV"/>
    <property type="match status" value="1"/>
</dbReference>
<comment type="caution">
    <text evidence="2">The sequence shown here is derived from an EMBL/GenBank/DDBJ whole genome shotgun (WGS) entry which is preliminary data.</text>
</comment>
<protein>
    <submittedName>
        <fullName evidence="2">Protein containing Alpha-D-phosphohexomutase</fullName>
        <ecNumber evidence="2">5.4.2.-</ecNumber>
    </submittedName>
</protein>
<dbReference type="SUPFAM" id="SSF55957">
    <property type="entry name" value="Phosphoglucomutase, C-terminal domain"/>
    <property type="match status" value="1"/>
</dbReference>
<dbReference type="EMBL" id="LUTY01001634">
    <property type="protein sequence ID" value="OAD21435.1"/>
    <property type="molecule type" value="Genomic_DNA"/>
</dbReference>